<keyword evidence="9" id="KW-0805">Transcription regulation</keyword>
<keyword evidence="3" id="KW-0597">Phosphoprotein</keyword>
<comment type="function">
    <text evidence="14">Transcription factor that binds to the CACCC box in the promoter of target genes such as HBB/beta globin or NOV and activates their transcription. Might be involved in transcriptional regulation by modulating the binding of the RARA nuclear receptor to RARE DNA elements.</text>
</comment>
<evidence type="ECO:0000256" key="15">
    <source>
        <dbReference type="ARBA" id="ARBA00064490"/>
    </source>
</evidence>
<dbReference type="PROSITE" id="PS00028">
    <property type="entry name" value="ZINC_FINGER_C2H2_1"/>
    <property type="match status" value="3"/>
</dbReference>
<dbReference type="FunFam" id="3.30.160.60:FF:001156">
    <property type="entry name" value="Zinc finger protein 407"/>
    <property type="match status" value="1"/>
</dbReference>
<dbReference type="SMART" id="SM00355">
    <property type="entry name" value="ZnF_C2H2"/>
    <property type="match status" value="3"/>
</dbReference>
<dbReference type="GO" id="GO:0000981">
    <property type="term" value="F:DNA-binding transcription factor activity, RNA polymerase II-specific"/>
    <property type="evidence" value="ECO:0007669"/>
    <property type="project" value="TreeGrafter"/>
</dbReference>
<dbReference type="Gene3D" id="3.30.160.60">
    <property type="entry name" value="Classic Zinc Finger"/>
    <property type="match status" value="3"/>
</dbReference>
<comment type="subcellular location">
    <subcellularLocation>
        <location evidence="1">Nucleus</location>
    </subcellularLocation>
</comment>
<accession>D2CL51</accession>
<dbReference type="SUPFAM" id="SSF57667">
    <property type="entry name" value="beta-beta-alpha zinc fingers"/>
    <property type="match status" value="2"/>
</dbReference>
<proteinExistence type="evidence at transcript level"/>
<dbReference type="PANTHER" id="PTHR23235">
    <property type="entry name" value="KRUEPPEL-LIKE TRANSCRIPTION FACTOR"/>
    <property type="match status" value="1"/>
</dbReference>
<dbReference type="InterPro" id="IPR013087">
    <property type="entry name" value="Znf_C2H2_type"/>
</dbReference>
<keyword evidence="13" id="KW-0539">Nucleus</keyword>
<protein>
    <recommendedName>
        <fullName evidence="16">Krueppel-like factor 2</fullName>
    </recommendedName>
    <alternativeName>
        <fullName evidence="17">Lung krueppel-like factor</fullName>
    </alternativeName>
</protein>
<keyword evidence="7" id="KW-0862">Zinc</keyword>
<evidence type="ECO:0000256" key="3">
    <source>
        <dbReference type="ARBA" id="ARBA00022553"/>
    </source>
</evidence>
<organism evidence="20">
    <name type="scientific">Paracentrotus lividus</name>
    <name type="common">Common sea urchin</name>
    <dbReference type="NCBI Taxonomy" id="7656"/>
    <lineage>
        <taxon>Eukaryota</taxon>
        <taxon>Metazoa</taxon>
        <taxon>Echinodermata</taxon>
        <taxon>Eleutherozoa</taxon>
        <taxon>Echinozoa</taxon>
        <taxon>Echinoidea</taxon>
        <taxon>Euechinoidea</taxon>
        <taxon>Echinacea</taxon>
        <taxon>Camarodonta</taxon>
        <taxon>Echinidea</taxon>
        <taxon>Echinidae</taxon>
        <taxon>Paracentrotus</taxon>
    </lineage>
</organism>
<evidence type="ECO:0000256" key="6">
    <source>
        <dbReference type="ARBA" id="ARBA00022771"/>
    </source>
</evidence>
<dbReference type="GO" id="GO:0000978">
    <property type="term" value="F:RNA polymerase II cis-regulatory region sequence-specific DNA binding"/>
    <property type="evidence" value="ECO:0007669"/>
    <property type="project" value="TreeGrafter"/>
</dbReference>
<evidence type="ECO:0000313" key="20">
    <source>
        <dbReference type="EMBL" id="ABX71820.1"/>
    </source>
</evidence>
<evidence type="ECO:0000256" key="14">
    <source>
        <dbReference type="ARBA" id="ARBA00055776"/>
    </source>
</evidence>
<evidence type="ECO:0000256" key="5">
    <source>
        <dbReference type="ARBA" id="ARBA00022737"/>
    </source>
</evidence>
<keyword evidence="5" id="KW-0677">Repeat</keyword>
<dbReference type="PROSITE" id="PS50157">
    <property type="entry name" value="ZINC_FINGER_C2H2_2"/>
    <property type="match status" value="3"/>
</dbReference>
<dbReference type="GO" id="GO:0008270">
    <property type="term" value="F:zinc ion binding"/>
    <property type="evidence" value="ECO:0007669"/>
    <property type="project" value="UniProtKB-KW"/>
</dbReference>
<keyword evidence="8" id="KW-0832">Ubl conjugation</keyword>
<dbReference type="FunFam" id="3.30.160.60:FF:000018">
    <property type="entry name" value="Krueppel-like factor 15"/>
    <property type="match status" value="1"/>
</dbReference>
<evidence type="ECO:0000256" key="7">
    <source>
        <dbReference type="ARBA" id="ARBA00022833"/>
    </source>
</evidence>
<sequence length="389" mass="44130">MAALLGETNHMGNNSDFSYEIWPDMESFLQEICPPTSFEEPSFAPRLETCSPTSTVFSGVGSDGSTCLSPPPVSPQSDTFAQVYDELLDLDFIINNTSDLEAFSPQPSPDPAAVPLQQIKIKEEATSPLPGATPSDCSGHFYDDLTFGGSSFDAKITQQHLQHQTQQTTQKPQQFLLTGDLYHMQQLHHQQQQQQQHQQYFQTYNAHHLQMTSQLQRSEAQTIPEPPPYSHQHLVAPQMTRLAMPQQQIPQQHMMPTPPNTPPTSPLLDLLRNTPVDSTVPTSVPATQIVRRKGRRTWGRKRTTTHTCSRPGCGKTYTKSSHLKAHMRTHTGEKPYHCNWKGCGWKFARSDELTRHYRKHTGDRPFQCHLCERAFSRSDHLSLHMKRHM</sequence>
<dbReference type="GO" id="GO:0045893">
    <property type="term" value="P:positive regulation of DNA-templated transcription"/>
    <property type="evidence" value="ECO:0007669"/>
    <property type="project" value="UniProtKB-ARBA"/>
</dbReference>
<keyword evidence="12" id="KW-0804">Transcription</keyword>
<keyword evidence="6 18" id="KW-0863">Zinc-finger</keyword>
<dbReference type="EMBL" id="EU263276">
    <property type="protein sequence ID" value="ABX71820.1"/>
    <property type="molecule type" value="mRNA"/>
</dbReference>
<keyword evidence="10" id="KW-0238">DNA-binding</keyword>
<evidence type="ECO:0000256" key="8">
    <source>
        <dbReference type="ARBA" id="ARBA00022843"/>
    </source>
</evidence>
<evidence type="ECO:0000256" key="12">
    <source>
        <dbReference type="ARBA" id="ARBA00023163"/>
    </source>
</evidence>
<evidence type="ECO:0000256" key="9">
    <source>
        <dbReference type="ARBA" id="ARBA00023015"/>
    </source>
</evidence>
<feature type="domain" description="C2H2-type" evidence="19">
    <location>
        <begin position="336"/>
        <end position="365"/>
    </location>
</feature>
<keyword evidence="11" id="KW-0010">Activator</keyword>
<name>D2CL51_PARLI</name>
<feature type="domain" description="C2H2-type" evidence="19">
    <location>
        <begin position="366"/>
        <end position="389"/>
    </location>
</feature>
<evidence type="ECO:0000256" key="10">
    <source>
        <dbReference type="ARBA" id="ARBA00023125"/>
    </source>
</evidence>
<evidence type="ECO:0000256" key="18">
    <source>
        <dbReference type="PROSITE-ProRule" id="PRU00042"/>
    </source>
</evidence>
<evidence type="ECO:0000256" key="16">
    <source>
        <dbReference type="ARBA" id="ARBA00068012"/>
    </source>
</evidence>
<evidence type="ECO:0000256" key="4">
    <source>
        <dbReference type="ARBA" id="ARBA00022723"/>
    </source>
</evidence>
<keyword evidence="4" id="KW-0479">Metal-binding</keyword>
<evidence type="ECO:0000256" key="11">
    <source>
        <dbReference type="ARBA" id="ARBA00023159"/>
    </source>
</evidence>
<dbReference type="GO" id="GO:0005634">
    <property type="term" value="C:nucleus"/>
    <property type="evidence" value="ECO:0007669"/>
    <property type="project" value="UniProtKB-SubCell"/>
</dbReference>
<dbReference type="FunFam" id="3.30.160.60:FF:000237">
    <property type="entry name" value="Krueppel-like factor 2"/>
    <property type="match status" value="1"/>
</dbReference>
<feature type="domain" description="C2H2-type" evidence="19">
    <location>
        <begin position="306"/>
        <end position="335"/>
    </location>
</feature>
<dbReference type="InterPro" id="IPR036236">
    <property type="entry name" value="Znf_C2H2_sf"/>
</dbReference>
<dbReference type="AlphaFoldDB" id="D2CL51"/>
<evidence type="ECO:0000256" key="1">
    <source>
        <dbReference type="ARBA" id="ARBA00004123"/>
    </source>
</evidence>
<evidence type="ECO:0000256" key="13">
    <source>
        <dbReference type="ARBA" id="ARBA00023242"/>
    </source>
</evidence>
<comment type="subunit">
    <text evidence="15">Interacts with WWP1.</text>
</comment>
<evidence type="ECO:0000259" key="19">
    <source>
        <dbReference type="PROSITE" id="PS50157"/>
    </source>
</evidence>
<evidence type="ECO:0000256" key="2">
    <source>
        <dbReference type="ARBA" id="ARBA00006991"/>
    </source>
</evidence>
<evidence type="ECO:0000256" key="17">
    <source>
        <dbReference type="ARBA" id="ARBA00080631"/>
    </source>
</evidence>
<dbReference type="Pfam" id="PF00096">
    <property type="entry name" value="zf-C2H2"/>
    <property type="match status" value="3"/>
</dbReference>
<dbReference type="PANTHER" id="PTHR23235:SF158">
    <property type="entry name" value="C2H2-TYPE DOMAIN-CONTAINING PROTEIN"/>
    <property type="match status" value="1"/>
</dbReference>
<reference evidence="20" key="1">
    <citation type="submission" date="2007-11" db="EMBL/GenBank/DDBJ databases">
        <title>Nodal directs dorsal ventral patterning of the mesoderm and endoderm in the sea urchin embryo.</title>
        <authorList>
            <person name="Duboc V."/>
            <person name="Lapraz F."/>
            <person name="Lepage T."/>
        </authorList>
    </citation>
    <scope>NUCLEOTIDE SEQUENCE</scope>
</reference>
<comment type="similarity">
    <text evidence="2">Belongs to the krueppel C2H2-type zinc-finger protein family.</text>
</comment>